<dbReference type="InterPro" id="IPR001387">
    <property type="entry name" value="Cro/C1-type_HTH"/>
</dbReference>
<dbReference type="RefSeq" id="WP_225251061.1">
    <property type="nucleotide sequence ID" value="NZ_JAIWIU010000102.1"/>
</dbReference>
<dbReference type="EMBL" id="JAIWIU010000102">
    <property type="protein sequence ID" value="MCA2017311.1"/>
    <property type="molecule type" value="Genomic_DNA"/>
</dbReference>
<name>A0ABS7YNR5_9VIBR</name>
<dbReference type="Proteomes" id="UP001199044">
    <property type="component" value="Unassembled WGS sequence"/>
</dbReference>
<dbReference type="CDD" id="cd00093">
    <property type="entry name" value="HTH_XRE"/>
    <property type="match status" value="1"/>
</dbReference>
<evidence type="ECO:0000259" key="1">
    <source>
        <dbReference type="PROSITE" id="PS50943"/>
    </source>
</evidence>
<dbReference type="PROSITE" id="PS50943">
    <property type="entry name" value="HTH_CROC1"/>
    <property type="match status" value="1"/>
</dbReference>
<proteinExistence type="predicted"/>
<organism evidence="2 3">
    <name type="scientific">Vibrio tritonius</name>
    <dbReference type="NCBI Taxonomy" id="1435069"/>
    <lineage>
        <taxon>Bacteria</taxon>
        <taxon>Pseudomonadati</taxon>
        <taxon>Pseudomonadota</taxon>
        <taxon>Gammaproteobacteria</taxon>
        <taxon>Vibrionales</taxon>
        <taxon>Vibrionaceae</taxon>
        <taxon>Vibrio</taxon>
    </lineage>
</organism>
<dbReference type="SUPFAM" id="SSF47413">
    <property type="entry name" value="lambda repressor-like DNA-binding domains"/>
    <property type="match status" value="1"/>
</dbReference>
<dbReference type="Pfam" id="PF01381">
    <property type="entry name" value="HTH_3"/>
    <property type="match status" value="1"/>
</dbReference>
<gene>
    <name evidence="2" type="ORF">LDJ79_14400</name>
</gene>
<dbReference type="InterPro" id="IPR010982">
    <property type="entry name" value="Lambda_DNA-bd_dom_sf"/>
</dbReference>
<evidence type="ECO:0000313" key="2">
    <source>
        <dbReference type="EMBL" id="MCA2017311.1"/>
    </source>
</evidence>
<dbReference type="SMART" id="SM00530">
    <property type="entry name" value="HTH_XRE"/>
    <property type="match status" value="1"/>
</dbReference>
<protein>
    <submittedName>
        <fullName evidence="2">Helix-turn-helix domain-containing protein</fullName>
    </submittedName>
</protein>
<dbReference type="Gene3D" id="1.10.260.40">
    <property type="entry name" value="lambda repressor-like DNA-binding domains"/>
    <property type="match status" value="1"/>
</dbReference>
<keyword evidence="3" id="KW-1185">Reference proteome</keyword>
<sequence length="104" mass="11517">MSETSLRKGKQIKATSLPDLNSSFSPELLAQCITAKRTQLKLRIVDVADALSLSKQTVVKIEKGDPKVNFINILKVMEYLGISFQLITDDASSVAGDENNDEWF</sequence>
<reference evidence="3" key="1">
    <citation type="submission" date="2023-07" db="EMBL/GenBank/DDBJ databases">
        <title>Molecular identification of indigenous halophilic bacteria isolated from red sea cost, biodegradation of synthetic dyes and assessment of degraded metabolite toxicity.</title>
        <authorList>
            <person name="Chaieb K."/>
            <person name="Altayb H.N."/>
        </authorList>
    </citation>
    <scope>NUCLEOTIDE SEQUENCE [LARGE SCALE GENOMIC DNA]</scope>
    <source>
        <strain evidence="3">K20</strain>
    </source>
</reference>
<feature type="domain" description="HTH cro/C1-type" evidence="1">
    <location>
        <begin position="33"/>
        <end position="87"/>
    </location>
</feature>
<evidence type="ECO:0000313" key="3">
    <source>
        <dbReference type="Proteomes" id="UP001199044"/>
    </source>
</evidence>
<comment type="caution">
    <text evidence="2">The sequence shown here is derived from an EMBL/GenBank/DDBJ whole genome shotgun (WGS) entry which is preliminary data.</text>
</comment>
<accession>A0ABS7YNR5</accession>